<dbReference type="PANTHER" id="PTHR10000:SF8">
    <property type="entry name" value="HAD SUPERFAMILY HYDROLASE-LIKE, TYPE 3"/>
    <property type="match status" value="1"/>
</dbReference>
<dbReference type="RefSeq" id="WP_008789404.1">
    <property type="nucleotide sequence ID" value="NZ_JAQEEX010000043.1"/>
</dbReference>
<dbReference type="EMBL" id="QUSL01000040">
    <property type="protein sequence ID" value="RGD78970.1"/>
    <property type="molecule type" value="Genomic_DNA"/>
</dbReference>
<protein>
    <recommendedName>
        <fullName evidence="3">Cof-type HAD-IIB family hydrolase</fullName>
    </recommendedName>
</protein>
<organism evidence="1 2">
    <name type="scientific">Thomasclavelia ramosa</name>
    <dbReference type="NCBI Taxonomy" id="1547"/>
    <lineage>
        <taxon>Bacteria</taxon>
        <taxon>Bacillati</taxon>
        <taxon>Bacillota</taxon>
        <taxon>Erysipelotrichia</taxon>
        <taxon>Erysipelotrichales</taxon>
        <taxon>Coprobacillaceae</taxon>
        <taxon>Thomasclavelia</taxon>
    </lineage>
</organism>
<dbReference type="PANTHER" id="PTHR10000">
    <property type="entry name" value="PHOSPHOSERINE PHOSPHATASE"/>
    <property type="match status" value="1"/>
</dbReference>
<proteinExistence type="predicted"/>
<dbReference type="AlphaFoldDB" id="A0A3E3EA04"/>
<dbReference type="GO" id="GO:0005829">
    <property type="term" value="C:cytosol"/>
    <property type="evidence" value="ECO:0007669"/>
    <property type="project" value="TreeGrafter"/>
</dbReference>
<gene>
    <name evidence="1" type="ORF">DXB93_16590</name>
</gene>
<dbReference type="InterPro" id="IPR023214">
    <property type="entry name" value="HAD_sf"/>
</dbReference>
<accession>A0A3E3EA04</accession>
<dbReference type="GO" id="GO:0016791">
    <property type="term" value="F:phosphatase activity"/>
    <property type="evidence" value="ECO:0007669"/>
    <property type="project" value="TreeGrafter"/>
</dbReference>
<name>A0A3E3EA04_9FIRM</name>
<evidence type="ECO:0000313" key="1">
    <source>
        <dbReference type="EMBL" id="RGD78970.1"/>
    </source>
</evidence>
<reference evidence="1 2" key="1">
    <citation type="submission" date="2018-08" db="EMBL/GenBank/DDBJ databases">
        <title>A genome reference for cultivated species of the human gut microbiota.</title>
        <authorList>
            <person name="Zou Y."/>
            <person name="Xue W."/>
            <person name="Luo G."/>
        </authorList>
    </citation>
    <scope>NUCLEOTIDE SEQUENCE [LARGE SCALE GENOMIC DNA]</scope>
    <source>
        <strain evidence="1 2">OM06-4</strain>
    </source>
</reference>
<dbReference type="Proteomes" id="UP000261032">
    <property type="component" value="Unassembled WGS sequence"/>
</dbReference>
<dbReference type="Pfam" id="PF08282">
    <property type="entry name" value="Hydrolase_3"/>
    <property type="match status" value="1"/>
</dbReference>
<dbReference type="Gene3D" id="3.40.50.1000">
    <property type="entry name" value="HAD superfamily/HAD-like"/>
    <property type="match status" value="1"/>
</dbReference>
<dbReference type="Gene3D" id="3.30.1240.10">
    <property type="match status" value="1"/>
</dbReference>
<evidence type="ECO:0000313" key="2">
    <source>
        <dbReference type="Proteomes" id="UP000261032"/>
    </source>
</evidence>
<dbReference type="SUPFAM" id="SSF56784">
    <property type="entry name" value="HAD-like"/>
    <property type="match status" value="1"/>
</dbReference>
<sequence>MSRKIIFFDADGTIINKTFISSQTVASVNQLKMNGHIPVLATGRARKSIQQIVDILDLKYLICSSGNHIIINDQVIFQNYLSYNELQEIVCYFDLFGLRYTLECADFNYIQKGTEDLHLKRMMFLNRGEIDIENLKESFQQNYRFIKDLKSLKVQKIHWYEDPIMYYENPSPLDYQNIFDYFHNKYQVVPIMGNPLSIHGEISKKGVSKKSGMEKVLEYFHADIIDTYAIGDDYNDLEMLQYAKHTIAMGQAPREIKEVCEFITDDIYHEGFTKAMNHYQLINGD</sequence>
<dbReference type="InterPro" id="IPR036412">
    <property type="entry name" value="HAD-like_sf"/>
</dbReference>
<dbReference type="GeneID" id="78230248"/>
<dbReference type="GO" id="GO:0000287">
    <property type="term" value="F:magnesium ion binding"/>
    <property type="evidence" value="ECO:0007669"/>
    <property type="project" value="TreeGrafter"/>
</dbReference>
<evidence type="ECO:0008006" key="3">
    <source>
        <dbReference type="Google" id="ProtNLM"/>
    </source>
</evidence>
<comment type="caution">
    <text evidence="1">The sequence shown here is derived from an EMBL/GenBank/DDBJ whole genome shotgun (WGS) entry which is preliminary data.</text>
</comment>